<proteinExistence type="predicted"/>
<dbReference type="STRING" id="1291742.LOOC260_109960"/>
<protein>
    <recommendedName>
        <fullName evidence="4">Prophage tail endopeptidase domain-containing protein</fullName>
    </recommendedName>
</protein>
<evidence type="ECO:0000313" key="2">
    <source>
        <dbReference type="EMBL" id="BAP85535.1"/>
    </source>
</evidence>
<accession>A0A0A1GU75</accession>
<evidence type="ECO:0000313" key="3">
    <source>
        <dbReference type="Proteomes" id="UP000031620"/>
    </source>
</evidence>
<dbReference type="HOGENOM" id="CLU_272342_0_0_9"/>
<evidence type="ECO:0000256" key="1">
    <source>
        <dbReference type="SAM" id="MobiDB-lite"/>
    </source>
</evidence>
<dbReference type="AlphaFoldDB" id="A0A0A1GU75"/>
<organism evidence="2 3">
    <name type="scientific">Paucilactobacillus hokkaidonensis JCM 18461</name>
    <dbReference type="NCBI Taxonomy" id="1291742"/>
    <lineage>
        <taxon>Bacteria</taxon>
        <taxon>Bacillati</taxon>
        <taxon>Bacillota</taxon>
        <taxon>Bacilli</taxon>
        <taxon>Lactobacillales</taxon>
        <taxon>Lactobacillaceae</taxon>
        <taxon>Paucilactobacillus</taxon>
    </lineage>
</organism>
<sequence>MQKYVLDRNGNVVATFASDYNDKHTKTLQAGASTYEFTISKQDEAALFLETGNYVNFVDDVGKPWSFSILSYTETHNEKTVYCEDVGIELINKNVNAYKADAAYSFAFYFEMITKNTPWTIGINEIGDLSRKLEWTSNDTGLSRLLSLLTEFDNAECKFNVKFAQNKPTVFKVDIYKQIGNPSTNVQIVYSNELNDITKTESRAEFVTAIQGEGGTPTKNADGTDIVTRTNPDGTPIETPKITFADIQYKDDNYVSAKGDNFLRAVTANKLFNPNSQDTYIEGYYSYDTESPQELLNRTLTQLKKYSTPQYTYEADVKVIDKSLDLGDTVKIIDHDYKPGLYLEARVASLEKSYTDPSKNTITFTNYRLVNSSLAQKLADLQNIINSMPTASGISSIVTNVINNSNVIEQKILALQSADGRSTVYYDAKPSNAKEGDTAFVKNPDSGNMEIWNYVGDKWTLTSGDATFDDVKTQIDKAQADAQTAIDTANNAVSTANDNAAKFGTDIATLKADVTKSVADVGTKADTAIGSANEALTQIGTANSDLTKIKSDMDTVKGTLETVATSEQLDGVNKTATSAKALAETNANSIKNTVTKTELTTAKSEWSSAQSTITAGQISTEITKVNQTITDTTKNLVSQTVLNNAIVNSETGTKQVISKSIANISVGGRNLLTGTSSELKTKQLTNAWNVDVQATNGSFKIKVVKGQTYTYRAWLDNTAGSDNAFVNIRFLPTTEGAKDYPIVGSTSIIHKGETGYSTLVFTPQEDGYLKLTPSAYAAPVTALAGWKEEKLEKGNKSTDWSPAPEDQASVTAVNAIEQTVDGMKQTVANAATKTEVTKLAGQVTSVVSTANGNSSQITQLSKDINLRVTADQVDASILADKTIKDTRDDNQPPSWYYANYPKQTIEELKQTSMIGLTDGVYAQLTSEVAWTDKSVPIKQTARTNTQTYQRFSTSETAWSSWSTIANTSNMISQINISPESILIAGNKVHITGTTTIDAGIIKNAMIADATINGAKIQNASILSAKIANLDGGKITANSITADKLAVSAIEVGLGNYLRGALSIEPNAITISMPGGKSILDAKGLIMINNSSGKYSGISYQTLSRNASNSEQFGAMAFSGWLNFGDANIYGKGMTWAEDAHLHFEQRKVNGSDGLMLCNDLGTGIWIGNNQQVWVGKNFNDYHVIAS</sequence>
<gene>
    <name evidence="2" type="ORF">LOOC260_109960</name>
</gene>
<dbReference type="RefSeq" id="WP_052467300.1">
    <property type="nucleotide sequence ID" value="NZ_AP014680.1"/>
</dbReference>
<dbReference type="EMBL" id="AP014680">
    <property type="protein sequence ID" value="BAP85535.1"/>
    <property type="molecule type" value="Genomic_DNA"/>
</dbReference>
<dbReference type="KEGG" id="lho:LOOC260_109960"/>
<evidence type="ECO:0008006" key="4">
    <source>
        <dbReference type="Google" id="ProtNLM"/>
    </source>
</evidence>
<feature type="compositionally biased region" description="Polar residues" evidence="1">
    <location>
        <begin position="217"/>
        <end position="233"/>
    </location>
</feature>
<name>A0A0A1GU75_9LACO</name>
<feature type="region of interest" description="Disordered" evidence="1">
    <location>
        <begin position="212"/>
        <end position="238"/>
    </location>
</feature>
<reference evidence="2 3" key="1">
    <citation type="submission" date="2014-11" db="EMBL/GenBank/DDBJ databases">
        <title>Complete genome sequence and analysis of Lactobacillus hokkaidonensis LOOC260T.</title>
        <authorList>
            <person name="Tanizawa Y."/>
            <person name="Tohno M."/>
            <person name="Kaminuma E."/>
            <person name="Nakamura Y."/>
            <person name="Arita M."/>
        </authorList>
    </citation>
    <scope>NUCLEOTIDE SEQUENCE [LARGE SCALE GENOMIC DNA]</scope>
    <source>
        <strain evidence="2 3">LOOC260</strain>
    </source>
</reference>
<dbReference type="Proteomes" id="UP000031620">
    <property type="component" value="Chromosome"/>
</dbReference>